<proteinExistence type="predicted"/>
<dbReference type="Gene3D" id="2.60.120.200">
    <property type="match status" value="1"/>
</dbReference>
<dbReference type="SUPFAM" id="SSF49899">
    <property type="entry name" value="Concanavalin A-like lectins/glucanases"/>
    <property type="match status" value="1"/>
</dbReference>
<reference evidence="4 5" key="1">
    <citation type="journal article" date="2023" name="Microbiol. Spectr.">
        <title>Symbiosis of Carpenter Bees with Uncharacterized Lactic Acid Bacteria Showing NAD Auxotrophy.</title>
        <authorList>
            <person name="Kawasaki S."/>
            <person name="Ozawa K."/>
            <person name="Mori T."/>
            <person name="Yamamoto A."/>
            <person name="Ito M."/>
            <person name="Ohkuma M."/>
            <person name="Sakamoto M."/>
            <person name="Matsutani M."/>
        </authorList>
    </citation>
    <scope>NUCLEOTIDE SEQUENCE [LARGE SCALE GENOMIC DNA]</scope>
    <source>
        <strain evidence="4 5">XA3</strain>
    </source>
</reference>
<feature type="domain" description="MucBP" evidence="3">
    <location>
        <begin position="1038"/>
        <end position="1087"/>
    </location>
</feature>
<evidence type="ECO:0000256" key="1">
    <source>
        <dbReference type="ARBA" id="ARBA00022729"/>
    </source>
</evidence>
<dbReference type="RefSeq" id="WP_317635485.1">
    <property type="nucleotide sequence ID" value="NZ_AP026802.1"/>
</dbReference>
<dbReference type="Pfam" id="PF19258">
    <property type="entry name" value="KxYKxGKxW_sig"/>
    <property type="match status" value="1"/>
</dbReference>
<dbReference type="KEGG" id="xap:XA3_21420"/>
<evidence type="ECO:0000313" key="4">
    <source>
        <dbReference type="EMBL" id="BDR59701.1"/>
    </source>
</evidence>
<accession>A0AAU9DM91</accession>
<sequence length="1525" mass="164331">MKDKRSYVDEKVHFKMYKSGKLWLVAGITTLALGAGMDLGSNPVKADSLPVRPLISSNTGSALSSNPFLTRDGTNIGNIDVTPANFGDYFKVNGDAKWDPTNATLTLTEDKKGQTGNATLKTKISVNDDFHLKGEVNLGNKSRGAGGADGIGIAFHTGENSEIGVAGGCLGLGGLPNGFGFKLDTYWNSAGVYGSNAGYDDDPQDFNKPQSAFGAFAHNVIKNGISTVVTYDGDDAKAFKISEPNNNSFLPIEADYSGTTHELKITYDGHTWTKKIDEDKWIPEGTTSLSFVISGSTGGSWNLQQFKLKNFEYTGYGVLNNKFVGPDGKTEVGTIPQANAKVGDDISLTDAVDKIKAIEQAGTYYFDKATYSNDDGKPEKDFDLTTHSSVKATEAPQTITYKFAKNQASIQTKPITMYEGDTVDMSKGFDTAKDKDGTSLSYDDISKSSTVGVDGNTTVTYSYTPTGYGNVALKPVTASPKINVIARKKITIKYVDANENAIDNKLLTGITEGDQTGAYGSTLEFTKPEKLSLNDKVYYEFDHAVITGTTETDLSKIKFGDNDIELKLYYKGVASDGIKVNFKDVNDSKKAFEPVTISGKAGDKLVVNDIKAPNGYHIADPSKENLPVGTSQPDIEFGAEASETTVYIVGDDIAENDDNALIVHYYLKDKNSKDLKPALNDEGNPVTVHDDVRKGGRVGQTITLSCNDQPTVAGHTLASKDDISYEFKPKTTGSKPGEVTFYYTADELKNIQIDFTDINNLNNDKNGIVDSVIPEGNHTGDKLDISSVKVPDGYHVASADELNGTQLNQPDNPIYKPGTAIVPVPVYVVGNDIAEGDNNAMVVHYYLKDKNSQDLKPALDKDNKPVEVKKDRRIGGKVGETINLLATESDQAVDGYTAVNPSVSGTLKYGQKPTEVTFYYTADGKSNIQVDFVNINGAGKDIVGNITPQNHFTGDELDLSNDPEIKSAVPNGYLMATEEELTAKGLTRPQNPTYGPQAPKENPIVYVVGKETTASNALTVHHKIKGPNNTETNVPGMSDITMNGRVGETIKVQPTAPIAGYTLASESKETAYKFKPDSTGDITFYYTAKEQSNVTINFVNAKNGKTVKTDSPKGKTGDTLDLTSVGPDSYIKKTIPAGYHYATNGELNGNSQPDKNLEFSTTPQTQTVYVAGDVVDGTSHASSRVTIHHYLKGTATPVPGMGEVGTGNSYKGGIIGDNVTVSPDDPEQKAPAGYTIVPNQQPDTWELTADGGHEVTYYYTADSIDNISIQFVNASDPTKKVGMPYIPSGHVTGDNLKVDSDEVKGHVPAGYHVASKAELDDLGSSLTQPELVYGVTSGVQTVYVIGEAQSNITVHFLDAKTLKELGTVTPKENPDSNSNPKASYRTGDVLKLDAASNYVSDFINAHTGYSYTSNSELSSMNLKQPENPTYTTQSQDINVYLSPQSKATHILKVIHKEQLPSTRGVRGLKDFQTSIEEGSDYDFDINDSAHKAPRGYTLIPGQESKLKGTMGTDGKEIILYYAKIR</sequence>
<dbReference type="InterPro" id="IPR013320">
    <property type="entry name" value="ConA-like_dom_sf"/>
</dbReference>
<evidence type="ECO:0000256" key="2">
    <source>
        <dbReference type="ARBA" id="ARBA00022737"/>
    </source>
</evidence>
<feature type="domain" description="MucBP" evidence="3">
    <location>
        <begin position="1093"/>
        <end position="1168"/>
    </location>
</feature>
<feature type="domain" description="MucBP" evidence="3">
    <location>
        <begin position="489"/>
        <end position="570"/>
    </location>
</feature>
<dbReference type="InterPro" id="IPR022263">
    <property type="entry name" value="KxYKxGKxW"/>
</dbReference>
<dbReference type="Proteomes" id="UP001321861">
    <property type="component" value="Chromosome"/>
</dbReference>
<evidence type="ECO:0000313" key="5">
    <source>
        <dbReference type="Proteomes" id="UP001321861"/>
    </source>
</evidence>
<dbReference type="EMBL" id="AP026802">
    <property type="protein sequence ID" value="BDR59701.1"/>
    <property type="molecule type" value="Genomic_DNA"/>
</dbReference>
<dbReference type="Pfam" id="PF06458">
    <property type="entry name" value="MucBP"/>
    <property type="match status" value="5"/>
</dbReference>
<gene>
    <name evidence="4" type="ORF">XA3_21420</name>
</gene>
<protein>
    <recommendedName>
        <fullName evidence="3">MucBP domain-containing protein</fullName>
    </recommendedName>
</protein>
<feature type="domain" description="MucBP" evidence="3">
    <location>
        <begin position="680"/>
        <end position="744"/>
    </location>
</feature>
<keyword evidence="2" id="KW-0677">Repeat</keyword>
<keyword evidence="5" id="KW-1185">Reference proteome</keyword>
<dbReference type="Pfam" id="PF18483">
    <property type="entry name" value="Lectin_L-type_dom"/>
    <property type="match status" value="1"/>
</dbReference>
<evidence type="ECO:0000259" key="3">
    <source>
        <dbReference type="Pfam" id="PF06458"/>
    </source>
</evidence>
<organism evidence="4 5">
    <name type="scientific">Xylocopilactobacillus apicola</name>
    <dbReference type="NCBI Taxonomy" id="2932184"/>
    <lineage>
        <taxon>Bacteria</taxon>
        <taxon>Bacillati</taxon>
        <taxon>Bacillota</taxon>
        <taxon>Bacilli</taxon>
        <taxon>Lactobacillales</taxon>
        <taxon>Lactobacillaceae</taxon>
        <taxon>Xylocopilactobacillus</taxon>
    </lineage>
</organism>
<dbReference type="NCBIfam" id="TIGR03715">
    <property type="entry name" value="KxYKxGKxW"/>
    <property type="match status" value="1"/>
</dbReference>
<dbReference type="InterPro" id="IPR009459">
    <property type="entry name" value="MucBP_dom"/>
</dbReference>
<name>A0AAU9DM91_9LACO</name>
<feature type="domain" description="MucBP" evidence="3">
    <location>
        <begin position="860"/>
        <end position="921"/>
    </location>
</feature>
<dbReference type="Gene3D" id="3.10.20.320">
    <property type="entry name" value="Putative peptidoglycan bound protein (lpxtg motif)"/>
    <property type="match status" value="1"/>
</dbReference>
<keyword evidence="1" id="KW-0732">Signal</keyword>